<evidence type="ECO:0000256" key="2">
    <source>
        <dbReference type="ARBA" id="ARBA00022448"/>
    </source>
</evidence>
<dbReference type="InterPro" id="IPR043429">
    <property type="entry name" value="ArtM/GltK/GlnP/TcyL/YhdX-like"/>
</dbReference>
<dbReference type="PANTHER" id="PTHR30614:SF46">
    <property type="entry name" value="ABC TRANSPORTER MEMBRANE SPANNING PERMEASE-GLUTAMINE TRANSPORT"/>
    <property type="match status" value="1"/>
</dbReference>
<accession>A0A0R1VGI0</accession>
<comment type="caution">
    <text evidence="10">The sequence shown here is derived from an EMBL/GenBank/DDBJ whole genome shotgun (WGS) entry which is preliminary data.</text>
</comment>
<evidence type="ECO:0000256" key="4">
    <source>
        <dbReference type="ARBA" id="ARBA00022692"/>
    </source>
</evidence>
<organism evidence="10 11">
    <name type="scientific">Limosilactobacillus gastricus DSM 16045</name>
    <dbReference type="NCBI Taxonomy" id="1423749"/>
    <lineage>
        <taxon>Bacteria</taxon>
        <taxon>Bacillati</taxon>
        <taxon>Bacillota</taxon>
        <taxon>Bacilli</taxon>
        <taxon>Lactobacillales</taxon>
        <taxon>Lactobacillaceae</taxon>
        <taxon>Limosilactobacillus</taxon>
    </lineage>
</organism>
<evidence type="ECO:0000259" key="9">
    <source>
        <dbReference type="PROSITE" id="PS50928"/>
    </source>
</evidence>
<evidence type="ECO:0000313" key="11">
    <source>
        <dbReference type="Proteomes" id="UP000051739"/>
    </source>
</evidence>
<dbReference type="Proteomes" id="UP000051739">
    <property type="component" value="Unassembled WGS sequence"/>
</dbReference>
<dbReference type="GO" id="GO:0043190">
    <property type="term" value="C:ATP-binding cassette (ABC) transporter complex"/>
    <property type="evidence" value="ECO:0007669"/>
    <property type="project" value="InterPro"/>
</dbReference>
<proteinExistence type="inferred from homology"/>
<comment type="similarity">
    <text evidence="7">Belongs to the binding-protein-dependent transport system permease family.</text>
</comment>
<dbReference type="InterPro" id="IPR000515">
    <property type="entry name" value="MetI-like"/>
</dbReference>
<keyword evidence="3" id="KW-1003">Cell membrane</keyword>
<feature type="transmembrane region" description="Helical" evidence="7">
    <location>
        <begin position="460"/>
        <end position="482"/>
    </location>
</feature>
<dbReference type="PATRIC" id="fig|1423749.3.peg.316"/>
<dbReference type="SMART" id="SM00079">
    <property type="entry name" value="PBPe"/>
    <property type="match status" value="1"/>
</dbReference>
<gene>
    <name evidence="10" type="ORF">FC60_GL000315</name>
</gene>
<dbReference type="InterPro" id="IPR001638">
    <property type="entry name" value="Solute-binding_3/MltF_N"/>
</dbReference>
<dbReference type="GO" id="GO:0006865">
    <property type="term" value="P:amino acid transport"/>
    <property type="evidence" value="ECO:0007669"/>
    <property type="project" value="TreeGrafter"/>
</dbReference>
<keyword evidence="8" id="KW-0732">Signal</keyword>
<reference evidence="10 11" key="1">
    <citation type="journal article" date="2015" name="Genome Announc.">
        <title>Expanding the biotechnology potential of lactobacilli through comparative genomics of 213 strains and associated genera.</title>
        <authorList>
            <person name="Sun Z."/>
            <person name="Harris H.M."/>
            <person name="McCann A."/>
            <person name="Guo C."/>
            <person name="Argimon S."/>
            <person name="Zhang W."/>
            <person name="Yang X."/>
            <person name="Jeffery I.B."/>
            <person name="Cooney J.C."/>
            <person name="Kagawa T.F."/>
            <person name="Liu W."/>
            <person name="Song Y."/>
            <person name="Salvetti E."/>
            <person name="Wrobel A."/>
            <person name="Rasinkangas P."/>
            <person name="Parkhill J."/>
            <person name="Rea M.C."/>
            <person name="O'Sullivan O."/>
            <person name="Ritari J."/>
            <person name="Douillard F.P."/>
            <person name="Paul Ross R."/>
            <person name="Yang R."/>
            <person name="Briner A.E."/>
            <person name="Felis G.E."/>
            <person name="de Vos W.M."/>
            <person name="Barrangou R."/>
            <person name="Klaenhammer T.R."/>
            <person name="Caufield P.W."/>
            <person name="Cui Y."/>
            <person name="Zhang H."/>
            <person name="O'Toole P.W."/>
        </authorList>
    </citation>
    <scope>NUCLEOTIDE SEQUENCE [LARGE SCALE GENOMIC DNA]</scope>
    <source>
        <strain evidence="10 11">DSM 16045</strain>
    </source>
</reference>
<evidence type="ECO:0000256" key="6">
    <source>
        <dbReference type="ARBA" id="ARBA00023136"/>
    </source>
</evidence>
<keyword evidence="4 7" id="KW-0812">Transmembrane</keyword>
<dbReference type="Gene3D" id="3.40.190.10">
    <property type="entry name" value="Periplasmic binding protein-like II"/>
    <property type="match status" value="2"/>
</dbReference>
<dbReference type="PROSITE" id="PS50928">
    <property type="entry name" value="ABC_TM1"/>
    <property type="match status" value="1"/>
</dbReference>
<feature type="chain" id="PRO_5006412244" evidence="8">
    <location>
        <begin position="35"/>
        <end position="487"/>
    </location>
</feature>
<keyword evidence="11" id="KW-1185">Reference proteome</keyword>
<dbReference type="EMBL" id="AZFN01000012">
    <property type="protein sequence ID" value="KRM02345.1"/>
    <property type="molecule type" value="Genomic_DNA"/>
</dbReference>
<keyword evidence="2 7" id="KW-0813">Transport</keyword>
<dbReference type="SUPFAM" id="SSF161098">
    <property type="entry name" value="MetI-like"/>
    <property type="match status" value="1"/>
</dbReference>
<protein>
    <submittedName>
        <fullName evidence="10">Glutamine ABC transporter permease component</fullName>
    </submittedName>
</protein>
<evidence type="ECO:0000256" key="3">
    <source>
        <dbReference type="ARBA" id="ARBA00022475"/>
    </source>
</evidence>
<dbReference type="Pfam" id="PF00528">
    <property type="entry name" value="BPD_transp_1"/>
    <property type="match status" value="1"/>
</dbReference>
<feature type="transmembrane region" description="Helical" evidence="7">
    <location>
        <begin position="328"/>
        <end position="349"/>
    </location>
</feature>
<evidence type="ECO:0000313" key="10">
    <source>
        <dbReference type="EMBL" id="KRM02345.1"/>
    </source>
</evidence>
<feature type="domain" description="ABC transmembrane type-1" evidence="9">
    <location>
        <begin position="290"/>
        <end position="479"/>
    </location>
</feature>
<keyword evidence="5 7" id="KW-1133">Transmembrane helix</keyword>
<evidence type="ECO:0000256" key="1">
    <source>
        <dbReference type="ARBA" id="ARBA00004651"/>
    </source>
</evidence>
<dbReference type="Pfam" id="PF00497">
    <property type="entry name" value="SBP_bac_3"/>
    <property type="match status" value="1"/>
</dbReference>
<dbReference type="NCBIfam" id="TIGR01726">
    <property type="entry name" value="HEQRo_perm_3TM"/>
    <property type="match status" value="1"/>
</dbReference>
<evidence type="ECO:0000256" key="8">
    <source>
        <dbReference type="SAM" id="SignalP"/>
    </source>
</evidence>
<comment type="subcellular location">
    <subcellularLocation>
        <location evidence="1 7">Cell membrane</location>
        <topology evidence="1 7">Multi-pass membrane protein</topology>
    </subcellularLocation>
</comment>
<dbReference type="RefSeq" id="WP_056937379.1">
    <property type="nucleotide sequence ID" value="NZ_AZFN01000012.1"/>
</dbReference>
<dbReference type="CDD" id="cd06261">
    <property type="entry name" value="TM_PBP2"/>
    <property type="match status" value="1"/>
</dbReference>
<dbReference type="SMART" id="SM00062">
    <property type="entry name" value="PBPb"/>
    <property type="match status" value="1"/>
</dbReference>
<dbReference type="InterPro" id="IPR035906">
    <property type="entry name" value="MetI-like_sf"/>
</dbReference>
<dbReference type="PANTHER" id="PTHR30614">
    <property type="entry name" value="MEMBRANE COMPONENT OF AMINO ACID ABC TRANSPORTER"/>
    <property type="match status" value="1"/>
</dbReference>
<keyword evidence="6 7" id="KW-0472">Membrane</keyword>
<evidence type="ECO:0000256" key="5">
    <source>
        <dbReference type="ARBA" id="ARBA00022989"/>
    </source>
</evidence>
<dbReference type="AlphaFoldDB" id="A0A0R1VGI0"/>
<dbReference type="SUPFAM" id="SSF53850">
    <property type="entry name" value="Periplasmic binding protein-like II"/>
    <property type="match status" value="1"/>
</dbReference>
<dbReference type="InterPro" id="IPR010065">
    <property type="entry name" value="AA_ABC_transptr_permease_3TM"/>
</dbReference>
<name>A0A0R1VGI0_9LACO</name>
<feature type="signal peptide" evidence="8">
    <location>
        <begin position="1"/>
        <end position="34"/>
    </location>
</feature>
<dbReference type="InterPro" id="IPR001320">
    <property type="entry name" value="Iontro_rcpt_C"/>
</dbReference>
<sequence length="487" mass="53235">MKKRLFKLMCASLLTVAGLVLGLVSFNSATPAHADEETYTIGTVDSFVPFEIPNNKGTYNGKNPGIEIEMLQQIAKHEHFKYNLRVMTFDAMLQALDANQIQAAFGGMSVTDERKAKIDFTTSYYNSGVVMAVAKNSKITSLSQLRGKTVDLKSGTSGAEYATSIQKKYGFKVKYFKSDNTLFSDVVNGNGAATFNDEPVLRYGIRNGMKLKIVTKAANSTPVAMGVKKGENQELLTKLNDGIAWLKKTGRMQKIINKYTKGSATKTDSASQRTIWALIKNNAGALADGLWMTIELTVVGSICAMVFGLLLGIMGITDGKLWSSISSIIIYIFRGIPMIVLAFFIYIGLPAVIGQKIPLFVAGVLTLMLDEGAYVGAIVKGGFQAVDRGQWEAARSLGLPYYKALVKVVAPQGIKIMVPSLVNQLIITLKDTSILSAIGVMELTQTGTVIISRNLEGFKMWLIIATMYVIIITVLTWLSNYVQRKMR</sequence>
<evidence type="ECO:0000256" key="7">
    <source>
        <dbReference type="RuleBase" id="RU363032"/>
    </source>
</evidence>
<dbReference type="Gene3D" id="1.10.3720.10">
    <property type="entry name" value="MetI-like"/>
    <property type="match status" value="1"/>
</dbReference>
<dbReference type="GO" id="GO:0015276">
    <property type="term" value="F:ligand-gated monoatomic ion channel activity"/>
    <property type="evidence" value="ECO:0007669"/>
    <property type="project" value="InterPro"/>
</dbReference>
<feature type="transmembrane region" description="Helical" evidence="7">
    <location>
        <begin position="290"/>
        <end position="316"/>
    </location>
</feature>